<dbReference type="InterPro" id="IPR036397">
    <property type="entry name" value="RNaseH_sf"/>
</dbReference>
<accession>A0A2P4Q3R4</accession>
<dbReference type="AlphaFoldDB" id="A0A2P4Q3R4"/>
<evidence type="ECO:0000313" key="1">
    <source>
        <dbReference type="EMBL" id="POG72297.1"/>
    </source>
</evidence>
<dbReference type="EMBL" id="AUPC02000097">
    <property type="protein sequence ID" value="POG72297.1"/>
    <property type="molecule type" value="Genomic_DNA"/>
</dbReference>
<dbReference type="PANTHER" id="PTHR48475">
    <property type="entry name" value="RIBONUCLEASE H"/>
    <property type="match status" value="1"/>
</dbReference>
<dbReference type="PANTHER" id="PTHR48475:SF1">
    <property type="entry name" value="RNASE H TYPE-1 DOMAIN-CONTAINING PROTEIN"/>
    <property type="match status" value="1"/>
</dbReference>
<keyword evidence="2" id="KW-1185">Reference proteome</keyword>
<organism evidence="1 2">
    <name type="scientific">Rhizophagus irregularis (strain DAOM 181602 / DAOM 197198 / MUCL 43194)</name>
    <name type="common">Arbuscular mycorrhizal fungus</name>
    <name type="synonym">Glomus intraradices</name>
    <dbReference type="NCBI Taxonomy" id="747089"/>
    <lineage>
        <taxon>Eukaryota</taxon>
        <taxon>Fungi</taxon>
        <taxon>Fungi incertae sedis</taxon>
        <taxon>Mucoromycota</taxon>
        <taxon>Glomeromycotina</taxon>
        <taxon>Glomeromycetes</taxon>
        <taxon>Glomerales</taxon>
        <taxon>Glomeraceae</taxon>
        <taxon>Rhizophagus</taxon>
    </lineage>
</organism>
<name>A0A2P4Q3R4_RHIID</name>
<proteinExistence type="predicted"/>
<reference evidence="1 2" key="1">
    <citation type="journal article" date="2013" name="Proc. Natl. Acad. Sci. U.S.A.">
        <title>Genome of an arbuscular mycorrhizal fungus provides insight into the oldest plant symbiosis.</title>
        <authorList>
            <person name="Tisserant E."/>
            <person name="Malbreil M."/>
            <person name="Kuo A."/>
            <person name="Kohler A."/>
            <person name="Symeonidi A."/>
            <person name="Balestrini R."/>
            <person name="Charron P."/>
            <person name="Duensing N."/>
            <person name="Frei Dit Frey N."/>
            <person name="Gianinazzi-Pearson V."/>
            <person name="Gilbert L.B."/>
            <person name="Handa Y."/>
            <person name="Herr J.R."/>
            <person name="Hijri M."/>
            <person name="Koul R."/>
            <person name="Kawaguchi M."/>
            <person name="Krajinski F."/>
            <person name="Lammers P.J."/>
            <person name="Masclaux F.G."/>
            <person name="Murat C."/>
            <person name="Morin E."/>
            <person name="Ndikumana S."/>
            <person name="Pagni M."/>
            <person name="Petitpierre D."/>
            <person name="Requena N."/>
            <person name="Rosikiewicz P."/>
            <person name="Riley R."/>
            <person name="Saito K."/>
            <person name="San Clemente H."/>
            <person name="Shapiro H."/>
            <person name="van Tuinen D."/>
            <person name="Becard G."/>
            <person name="Bonfante P."/>
            <person name="Paszkowski U."/>
            <person name="Shachar-Hill Y.Y."/>
            <person name="Tuskan G.A."/>
            <person name="Young P.W."/>
            <person name="Sanders I.R."/>
            <person name="Henrissat B."/>
            <person name="Rensing S.A."/>
            <person name="Grigoriev I.V."/>
            <person name="Corradi N."/>
            <person name="Roux C."/>
            <person name="Martin F."/>
        </authorList>
    </citation>
    <scope>NUCLEOTIDE SEQUENCE [LARGE SCALE GENOMIC DNA]</scope>
    <source>
        <strain evidence="1 2">DAOM 197198</strain>
    </source>
</reference>
<protein>
    <submittedName>
        <fullName evidence="1">Uncharacterized protein</fullName>
    </submittedName>
</protein>
<dbReference type="Proteomes" id="UP000018888">
    <property type="component" value="Unassembled WGS sequence"/>
</dbReference>
<sequence>MEDQSNWDLYLPSALFAYRTIRQQTTRFEPFYLTYGREATLPIELKLPSDPTVIRSDVQQDQQVEDFQEQFYQRIRINVHTSQEKQKQRYDAQIHPKQYAIGEQVLLKNF</sequence>
<dbReference type="VEuPathDB" id="FungiDB:RhiirFUN_016917"/>
<comment type="caution">
    <text evidence="1">The sequence shown here is derived from an EMBL/GenBank/DDBJ whole genome shotgun (WGS) entry which is preliminary data.</text>
</comment>
<reference evidence="1 2" key="2">
    <citation type="journal article" date="2018" name="New Phytol.">
        <title>High intraspecific genome diversity in the model arbuscular mycorrhizal symbiont Rhizophagus irregularis.</title>
        <authorList>
            <person name="Chen E.C.H."/>
            <person name="Morin E."/>
            <person name="Beaudet D."/>
            <person name="Noel J."/>
            <person name="Yildirir G."/>
            <person name="Ndikumana S."/>
            <person name="Charron P."/>
            <person name="St-Onge C."/>
            <person name="Giorgi J."/>
            <person name="Kruger M."/>
            <person name="Marton T."/>
            <person name="Ropars J."/>
            <person name="Grigoriev I.V."/>
            <person name="Hainaut M."/>
            <person name="Henrissat B."/>
            <person name="Roux C."/>
            <person name="Martin F."/>
            <person name="Corradi N."/>
        </authorList>
    </citation>
    <scope>NUCLEOTIDE SEQUENCE [LARGE SCALE GENOMIC DNA]</scope>
    <source>
        <strain evidence="1 2">DAOM 197198</strain>
    </source>
</reference>
<dbReference type="Gene3D" id="3.30.420.10">
    <property type="entry name" value="Ribonuclease H-like superfamily/Ribonuclease H"/>
    <property type="match status" value="1"/>
</dbReference>
<dbReference type="GO" id="GO:0003676">
    <property type="term" value="F:nucleic acid binding"/>
    <property type="evidence" value="ECO:0007669"/>
    <property type="project" value="InterPro"/>
</dbReference>
<evidence type="ECO:0000313" key="2">
    <source>
        <dbReference type="Proteomes" id="UP000018888"/>
    </source>
</evidence>
<gene>
    <name evidence="1" type="ORF">GLOIN_2v1829909</name>
</gene>